<dbReference type="KEGG" id="bman:114243908"/>
<dbReference type="Proteomes" id="UP000504629">
    <property type="component" value="Unplaced"/>
</dbReference>
<feature type="compositionally biased region" description="Polar residues" evidence="1">
    <location>
        <begin position="256"/>
        <end position="266"/>
    </location>
</feature>
<feature type="compositionally biased region" description="Basic and acidic residues" evidence="1">
    <location>
        <begin position="341"/>
        <end position="351"/>
    </location>
</feature>
<keyword evidence="2" id="KW-1185">Reference proteome</keyword>
<reference evidence="3" key="1">
    <citation type="submission" date="2025-08" db="UniProtKB">
        <authorList>
            <consortium name="RefSeq"/>
        </authorList>
    </citation>
    <scope>IDENTIFICATION</scope>
    <source>
        <tissue evidence="3">Silk gland</tissue>
    </source>
</reference>
<feature type="compositionally biased region" description="Low complexity" evidence="1">
    <location>
        <begin position="163"/>
        <end position="182"/>
    </location>
</feature>
<name>A0A6J2JT06_BOMMA</name>
<accession>A0A6J2JT06</accession>
<feature type="compositionally biased region" description="Low complexity" evidence="1">
    <location>
        <begin position="267"/>
        <end position="283"/>
    </location>
</feature>
<proteinExistence type="predicted"/>
<dbReference type="GeneID" id="114243908"/>
<gene>
    <name evidence="3" type="primary">LOC114243908</name>
</gene>
<protein>
    <submittedName>
        <fullName evidence="3">Uncharacterized protein</fullName>
    </submittedName>
</protein>
<feature type="compositionally biased region" description="Low complexity" evidence="1">
    <location>
        <begin position="291"/>
        <end position="332"/>
    </location>
</feature>
<organism evidence="2 3">
    <name type="scientific">Bombyx mandarina</name>
    <name type="common">Wild silk moth</name>
    <name type="synonym">Wild silkworm</name>
    <dbReference type="NCBI Taxonomy" id="7092"/>
    <lineage>
        <taxon>Eukaryota</taxon>
        <taxon>Metazoa</taxon>
        <taxon>Ecdysozoa</taxon>
        <taxon>Arthropoda</taxon>
        <taxon>Hexapoda</taxon>
        <taxon>Insecta</taxon>
        <taxon>Pterygota</taxon>
        <taxon>Neoptera</taxon>
        <taxon>Endopterygota</taxon>
        <taxon>Lepidoptera</taxon>
        <taxon>Glossata</taxon>
        <taxon>Ditrysia</taxon>
        <taxon>Bombycoidea</taxon>
        <taxon>Bombycidae</taxon>
        <taxon>Bombycinae</taxon>
        <taxon>Bombyx</taxon>
    </lineage>
</organism>
<evidence type="ECO:0000313" key="3">
    <source>
        <dbReference type="RefSeq" id="XP_028031359.1"/>
    </source>
</evidence>
<evidence type="ECO:0000256" key="1">
    <source>
        <dbReference type="SAM" id="MobiDB-lite"/>
    </source>
</evidence>
<sequence length="351" mass="38047">MALSLKMSTTLKWPDPKHDDVMFIGNPIESNMPSHWLPKSIVKKIIEMRVSKDENNYKPSRMTWNIKTTLPNRNYKKKSLMFIIKSTSSFKKDITTQISVTSTTKHIGGITEDNTFRTPGFTQDITQNIEDLSTHATEVNLLYPTPVTESADLNSNTTLPLVSTSKTDYSSDSGTSSISSHTPIDSGTTKAMEMSQEITTSLLPTVQILDKSSNDLTMSLTSDLVTEASIEKSTIDRTDLTENQASDLSPKVTKVASESSLSSPAENTSTTTSTNLAADTSTLPLTIANLPSKPTLSSPSTISSESEMTESSLTKTLLTTTSPSETTISASSNTIINTAASKKESDGNPFY</sequence>
<dbReference type="RefSeq" id="XP_028031359.1">
    <property type="nucleotide sequence ID" value="XM_028175558.1"/>
</dbReference>
<feature type="region of interest" description="Disordered" evidence="1">
    <location>
        <begin position="236"/>
        <end position="351"/>
    </location>
</feature>
<dbReference type="OrthoDB" id="7491508at2759"/>
<feature type="region of interest" description="Disordered" evidence="1">
    <location>
        <begin position="158"/>
        <end position="190"/>
    </location>
</feature>
<evidence type="ECO:0000313" key="2">
    <source>
        <dbReference type="Proteomes" id="UP000504629"/>
    </source>
</evidence>
<dbReference type="AlphaFoldDB" id="A0A6J2JT06"/>